<feature type="transmembrane region" description="Helical" evidence="6">
    <location>
        <begin position="245"/>
        <end position="264"/>
    </location>
</feature>
<gene>
    <name evidence="8" type="ORF">OXX778_LOCUS15852</name>
</gene>
<feature type="transmembrane region" description="Helical" evidence="6">
    <location>
        <begin position="213"/>
        <end position="233"/>
    </location>
</feature>
<dbReference type="InterPro" id="IPR027359">
    <property type="entry name" value="Volt_channel_dom_sf"/>
</dbReference>
<keyword evidence="9" id="KW-1185">Reference proteome</keyword>
<feature type="transmembrane region" description="Helical" evidence="6">
    <location>
        <begin position="148"/>
        <end position="170"/>
    </location>
</feature>
<dbReference type="GO" id="GO:0048240">
    <property type="term" value="P:sperm capacitation"/>
    <property type="evidence" value="ECO:0007669"/>
    <property type="project" value="TreeGrafter"/>
</dbReference>
<dbReference type="SUPFAM" id="SSF81324">
    <property type="entry name" value="Voltage-gated potassium channels"/>
    <property type="match status" value="1"/>
</dbReference>
<dbReference type="GO" id="GO:0036128">
    <property type="term" value="C:CatSper complex"/>
    <property type="evidence" value="ECO:0007669"/>
    <property type="project" value="InterPro"/>
</dbReference>
<dbReference type="Pfam" id="PF00520">
    <property type="entry name" value="Ion_trans"/>
    <property type="match status" value="1"/>
</dbReference>
<accession>A0A814FUZ0</accession>
<evidence type="ECO:0000256" key="2">
    <source>
        <dbReference type="ARBA" id="ARBA00022692"/>
    </source>
</evidence>
<evidence type="ECO:0000256" key="5">
    <source>
        <dbReference type="SAM" id="Coils"/>
    </source>
</evidence>
<dbReference type="Gene3D" id="1.10.287.70">
    <property type="match status" value="1"/>
</dbReference>
<dbReference type="AlphaFoldDB" id="A0A814FUZ0"/>
<feature type="transmembrane region" description="Helical" evidence="6">
    <location>
        <begin position="284"/>
        <end position="304"/>
    </location>
</feature>
<evidence type="ECO:0000256" key="3">
    <source>
        <dbReference type="ARBA" id="ARBA00022989"/>
    </source>
</evidence>
<evidence type="ECO:0000313" key="8">
    <source>
        <dbReference type="EMBL" id="CAF0989790.1"/>
    </source>
</evidence>
<feature type="transmembrane region" description="Helical" evidence="6">
    <location>
        <begin position="119"/>
        <end position="136"/>
    </location>
</feature>
<keyword evidence="5" id="KW-0175">Coiled coil</keyword>
<keyword evidence="4 6" id="KW-0472">Membrane</keyword>
<comment type="caution">
    <text evidence="8">The sequence shown here is derived from an EMBL/GenBank/DDBJ whole genome shotgun (WGS) entry which is preliminary data.</text>
</comment>
<protein>
    <recommendedName>
        <fullName evidence="7">Ion transport domain-containing protein</fullName>
    </recommendedName>
</protein>
<dbReference type="InterPro" id="IPR028747">
    <property type="entry name" value="CatSper2"/>
</dbReference>
<evidence type="ECO:0000259" key="7">
    <source>
        <dbReference type="Pfam" id="PF00520"/>
    </source>
</evidence>
<dbReference type="Proteomes" id="UP000663879">
    <property type="component" value="Unassembled WGS sequence"/>
</dbReference>
<dbReference type="OrthoDB" id="416585at2759"/>
<dbReference type="Gene3D" id="1.20.120.350">
    <property type="entry name" value="Voltage-gated potassium channels. Chain C"/>
    <property type="match status" value="1"/>
</dbReference>
<evidence type="ECO:0000313" key="9">
    <source>
        <dbReference type="Proteomes" id="UP000663879"/>
    </source>
</evidence>
<feature type="transmembrane region" description="Helical" evidence="6">
    <location>
        <begin position="316"/>
        <end position="337"/>
    </location>
</feature>
<sequence>MEEHEKESYHNSVSSLIYLKEFEDRKFLSKNAELFHKLFLNHLTEVNLNNNIRFKYNELLNNPSSIIDKQPVQFNIYHDKIRDQTNESFNEGQVYSYQKSFYKQKKILNKLVKSKKFEFFLLILLIADSISKAYFVNDNNLETNQIKIINLIQSLYLITFLLEVSIKLFVDFELFWKSPWNVFDLVNLIISFFLEMVKISVDVVQSNSNLFKFLKILTVFRIFTNVKILSHFVELRIIIICLTKAVRSVVLISILLFIFTYIFSKIGFTLFSNTHNDTKQVNDYFSSIFESIITLFAIMTLDQWWKIFTNTDPESLLTTFYFISWVILASFIFQNLFTGVMVNNFQQIREEVVQSLDLKRLKQAQKESIRNENEVYRQKYSEASEMSETERIRSQNKEWCQLIEESSEIIKNLENNTIWPEDTLIRFYELMQILMDNLKERMDLIDLANESLISMHDRDNLLSTKFVKTV</sequence>
<evidence type="ECO:0000256" key="4">
    <source>
        <dbReference type="ARBA" id="ARBA00023136"/>
    </source>
</evidence>
<dbReference type="PANTHER" id="PTHR46923:SF1">
    <property type="entry name" value="CATION CHANNEL SPERM-ASSOCIATED PROTEIN 2"/>
    <property type="match status" value="1"/>
</dbReference>
<reference evidence="8" key="1">
    <citation type="submission" date="2021-02" db="EMBL/GenBank/DDBJ databases">
        <authorList>
            <person name="Nowell W R."/>
        </authorList>
    </citation>
    <scope>NUCLEOTIDE SEQUENCE</scope>
    <source>
        <strain evidence="8">Ploen Becks lab</strain>
    </source>
</reference>
<comment type="subcellular location">
    <subcellularLocation>
        <location evidence="1">Membrane</location>
        <topology evidence="1">Multi-pass membrane protein</topology>
    </subcellularLocation>
</comment>
<dbReference type="GO" id="GO:0005227">
    <property type="term" value="F:calcium-activated cation channel activity"/>
    <property type="evidence" value="ECO:0007669"/>
    <property type="project" value="InterPro"/>
</dbReference>
<dbReference type="PANTHER" id="PTHR46923">
    <property type="entry name" value="CATION CHANNEL SPERM-ASSOCIATED PROTEIN 2"/>
    <property type="match status" value="1"/>
</dbReference>
<dbReference type="EMBL" id="CAJNOC010003590">
    <property type="protein sequence ID" value="CAF0989790.1"/>
    <property type="molecule type" value="Genomic_DNA"/>
</dbReference>
<keyword evidence="3 6" id="KW-1133">Transmembrane helix</keyword>
<keyword evidence="2 6" id="KW-0812">Transmembrane</keyword>
<evidence type="ECO:0000256" key="6">
    <source>
        <dbReference type="SAM" id="Phobius"/>
    </source>
</evidence>
<organism evidence="8 9">
    <name type="scientific">Brachionus calyciflorus</name>
    <dbReference type="NCBI Taxonomy" id="104777"/>
    <lineage>
        <taxon>Eukaryota</taxon>
        <taxon>Metazoa</taxon>
        <taxon>Spiralia</taxon>
        <taxon>Gnathifera</taxon>
        <taxon>Rotifera</taxon>
        <taxon>Eurotatoria</taxon>
        <taxon>Monogononta</taxon>
        <taxon>Pseudotrocha</taxon>
        <taxon>Ploima</taxon>
        <taxon>Brachionidae</taxon>
        <taxon>Brachionus</taxon>
    </lineage>
</organism>
<proteinExistence type="predicted"/>
<dbReference type="GO" id="GO:0030317">
    <property type="term" value="P:flagellated sperm motility"/>
    <property type="evidence" value="ECO:0007669"/>
    <property type="project" value="InterPro"/>
</dbReference>
<feature type="coiled-coil region" evidence="5">
    <location>
        <begin position="359"/>
        <end position="416"/>
    </location>
</feature>
<feature type="transmembrane region" description="Helical" evidence="6">
    <location>
        <begin position="182"/>
        <end position="201"/>
    </location>
</feature>
<name>A0A814FUZ0_9BILA</name>
<dbReference type="InterPro" id="IPR005821">
    <property type="entry name" value="Ion_trans_dom"/>
</dbReference>
<evidence type="ECO:0000256" key="1">
    <source>
        <dbReference type="ARBA" id="ARBA00004141"/>
    </source>
</evidence>
<dbReference type="GO" id="GO:0009566">
    <property type="term" value="P:fertilization"/>
    <property type="evidence" value="ECO:0007669"/>
    <property type="project" value="TreeGrafter"/>
</dbReference>
<feature type="domain" description="Ion transport" evidence="7">
    <location>
        <begin position="115"/>
        <end position="351"/>
    </location>
</feature>